<dbReference type="SUPFAM" id="SSF161070">
    <property type="entry name" value="SNF-like"/>
    <property type="match status" value="1"/>
</dbReference>
<feature type="transmembrane region" description="Helical" evidence="12">
    <location>
        <begin position="99"/>
        <end position="117"/>
    </location>
</feature>
<feature type="transmembrane region" description="Helical" evidence="12">
    <location>
        <begin position="362"/>
        <end position="386"/>
    </location>
</feature>
<feature type="transmembrane region" description="Helical" evidence="12">
    <location>
        <begin position="520"/>
        <end position="540"/>
    </location>
</feature>
<evidence type="ECO:0000256" key="11">
    <source>
        <dbReference type="SAM" id="MobiDB-lite"/>
    </source>
</evidence>
<feature type="transmembrane region" description="Helical" evidence="12">
    <location>
        <begin position="129"/>
        <end position="150"/>
    </location>
</feature>
<feature type="transmembrane region" description="Helical" evidence="12">
    <location>
        <begin position="552"/>
        <end position="574"/>
    </location>
</feature>
<evidence type="ECO:0000256" key="2">
    <source>
        <dbReference type="ARBA" id="ARBA00006459"/>
    </source>
</evidence>
<evidence type="ECO:0000256" key="12">
    <source>
        <dbReference type="SAM" id="Phobius"/>
    </source>
</evidence>
<protein>
    <recommendedName>
        <fullName evidence="10">Transporter</fullName>
    </recommendedName>
</protein>
<feature type="transmembrane region" description="Helical" evidence="12">
    <location>
        <begin position="282"/>
        <end position="313"/>
    </location>
</feature>
<sequence>MIEIINNLKKKNNKKMSENKNRLQIPLTSKRNGNNIGDDKKKNSLLKSSTNDDVTLGSRVAFSEESVIFQTEDRIEVDDNHTIHVTNVNREGWDNKTQFMMGVISYAVGLGNVWRFPYLCQKNGGGAFLIPYIIMMFLEGMPLFLIELGIGQRLRTGPVGVWNTIHPYLGGVGVSAAIVSFLVAVYYNVIITWCIYYLYNTFSLELPWSKCPLNENGTIVEECRISSSPTSYFWNREAINTSGSIGDFDGFVNHITFSLIIAWILIYLCVNKGIKSSGKVMYITATFPYIVTTIFLIRSIMLDGAMDGIIFVLTPDLTRLYDPEVWLEAATQIFYSMGLGFGGLIAYGSYNPLKNNCKKDTIRLSAINLGTSLYTAVVIFCVIGYMGHKNYMSCIDNDMKMLMNHYPKAFASLEDMKKQITIEEYENWMAGNFHFSQFPLMSNLTKHCNYKKIISEAAEGTGLAFVVFTEAMIQFPFPPMWAFMFFMMLLSLGLGSMFGTLEGVITSLNDSHIITVPKRIISAVLCIIACSVGLVFTTHAGQYWVSLFDHFAGSYALMGVAFFEAFAVIYVYGYKKFCRDLEYMTGDKIEKYWLWTWRFISPSIMFILFFASILKSFSKVPEYFTYDKYTSHQVKTPYPVWALFIAFGMVLTAIAPVPIICFVRKFKVWNIESDIPAASRCLNTTASTTQMLKSQQSFNRMAESTASELQTIGTS</sequence>
<feature type="transmembrane region" description="Helical" evidence="12">
    <location>
        <begin position="638"/>
        <end position="663"/>
    </location>
</feature>
<organism evidence="13">
    <name type="scientific">Strongyloides stercoralis</name>
    <name type="common">Threadworm</name>
    <dbReference type="NCBI Taxonomy" id="6248"/>
    <lineage>
        <taxon>Eukaryota</taxon>
        <taxon>Metazoa</taxon>
        <taxon>Ecdysozoa</taxon>
        <taxon>Nematoda</taxon>
        <taxon>Chromadorea</taxon>
        <taxon>Rhabditida</taxon>
        <taxon>Tylenchina</taxon>
        <taxon>Panagrolaimomorpha</taxon>
        <taxon>Strongyloidoidea</taxon>
        <taxon>Strongyloididae</taxon>
        <taxon>Strongyloides</taxon>
    </lineage>
</organism>
<feature type="binding site" evidence="9">
    <location>
        <position position="492"/>
    </location>
    <ligand>
        <name>Na(+)</name>
        <dbReference type="ChEBI" id="CHEBI:29101"/>
        <label>1</label>
    </ligand>
</feature>
<evidence type="ECO:0000256" key="8">
    <source>
        <dbReference type="ARBA" id="ARBA00023180"/>
    </source>
</evidence>
<reference evidence="13" key="1">
    <citation type="submission" date="2015-08" db="UniProtKB">
        <authorList>
            <consortium name="WormBaseParasite"/>
        </authorList>
    </citation>
    <scope>IDENTIFICATION</scope>
</reference>
<dbReference type="GO" id="GO:0005283">
    <property type="term" value="F:amino acid:sodium symporter activity"/>
    <property type="evidence" value="ECO:0007669"/>
    <property type="project" value="TreeGrafter"/>
</dbReference>
<feature type="binding site" evidence="9">
    <location>
        <position position="112"/>
    </location>
    <ligand>
        <name>Na(+)</name>
        <dbReference type="ChEBI" id="CHEBI:29101"/>
        <label>1</label>
    </ligand>
</feature>
<keyword evidence="3 10" id="KW-0813">Transport</keyword>
<evidence type="ECO:0000256" key="6">
    <source>
        <dbReference type="ARBA" id="ARBA00022989"/>
    </source>
</evidence>
<feature type="region of interest" description="Disordered" evidence="11">
    <location>
        <begin position="12"/>
        <end position="48"/>
    </location>
</feature>
<evidence type="ECO:0000256" key="1">
    <source>
        <dbReference type="ARBA" id="ARBA00004141"/>
    </source>
</evidence>
<dbReference type="GO" id="GO:0015179">
    <property type="term" value="F:L-amino acid transmembrane transporter activity"/>
    <property type="evidence" value="ECO:0007669"/>
    <property type="project" value="TreeGrafter"/>
</dbReference>
<dbReference type="NCBIfam" id="NF037979">
    <property type="entry name" value="Na_transp"/>
    <property type="match status" value="1"/>
</dbReference>
<keyword evidence="7 12" id="KW-0472">Membrane</keyword>
<feature type="transmembrane region" description="Helical" evidence="12">
    <location>
        <begin position="333"/>
        <end position="350"/>
    </location>
</feature>
<keyword evidence="5 10" id="KW-0769">Symport</keyword>
<dbReference type="WBParaSite" id="SSTP_0000266500.1">
    <property type="protein sequence ID" value="SSTP_0000266500.1"/>
    <property type="gene ID" value="SSTP_0000266500"/>
</dbReference>
<dbReference type="Pfam" id="PF00209">
    <property type="entry name" value="SNF"/>
    <property type="match status" value="1"/>
</dbReference>
<keyword evidence="8" id="KW-0325">Glycoprotein</keyword>
<dbReference type="PROSITE" id="PS00610">
    <property type="entry name" value="NA_NEUROTRAN_SYMP_1"/>
    <property type="match status" value="1"/>
</dbReference>
<feature type="binding site" evidence="9">
    <location>
        <position position="108"/>
    </location>
    <ligand>
        <name>Na(+)</name>
        <dbReference type="ChEBI" id="CHEBI:29101"/>
        <label>1</label>
    </ligand>
</feature>
<feature type="transmembrane region" description="Helical" evidence="12">
    <location>
        <begin position="251"/>
        <end position="270"/>
    </location>
</feature>
<dbReference type="GO" id="GO:0005886">
    <property type="term" value="C:plasma membrane"/>
    <property type="evidence" value="ECO:0007669"/>
    <property type="project" value="TreeGrafter"/>
</dbReference>
<dbReference type="PRINTS" id="PR00176">
    <property type="entry name" value="NANEUSMPORT"/>
</dbReference>
<accession>A0A0K0DZK3</accession>
<dbReference type="InterPro" id="IPR000175">
    <property type="entry name" value="Na/ntran_symport"/>
</dbReference>
<feature type="transmembrane region" description="Helical" evidence="12">
    <location>
        <begin position="171"/>
        <end position="199"/>
    </location>
</feature>
<evidence type="ECO:0000256" key="4">
    <source>
        <dbReference type="ARBA" id="ARBA00022692"/>
    </source>
</evidence>
<evidence type="ECO:0000313" key="13">
    <source>
        <dbReference type="WBParaSite" id="SSTP_0000266500.1"/>
    </source>
</evidence>
<dbReference type="GO" id="GO:0089718">
    <property type="term" value="P:amino acid import across plasma membrane"/>
    <property type="evidence" value="ECO:0007669"/>
    <property type="project" value="TreeGrafter"/>
</dbReference>
<dbReference type="PANTHER" id="PTHR11616:SF321">
    <property type="entry name" value="SODIUM-DEPENDENT NUTRIENT AMINO ACID TRANSPORTER 1-RELATED"/>
    <property type="match status" value="1"/>
</dbReference>
<keyword evidence="6 12" id="KW-1133">Transmembrane helix</keyword>
<keyword evidence="9" id="KW-0479">Metal-binding</keyword>
<feature type="binding site" evidence="9">
    <location>
        <position position="368"/>
    </location>
    <ligand>
        <name>Na(+)</name>
        <dbReference type="ChEBI" id="CHEBI:29101"/>
        <label>1</label>
    </ligand>
</feature>
<dbReference type="GO" id="GO:0046872">
    <property type="term" value="F:metal ion binding"/>
    <property type="evidence" value="ECO:0007669"/>
    <property type="project" value="UniProtKB-KW"/>
</dbReference>
<feature type="binding site" evidence="9">
    <location>
        <position position="336"/>
    </location>
    <ligand>
        <name>Na(+)</name>
        <dbReference type="ChEBI" id="CHEBI:29101"/>
        <label>1</label>
    </ligand>
</feature>
<keyword evidence="4 10" id="KW-0812">Transmembrane</keyword>
<dbReference type="PANTHER" id="PTHR11616">
    <property type="entry name" value="SODIUM/CHLORIDE DEPENDENT TRANSPORTER"/>
    <property type="match status" value="1"/>
</dbReference>
<dbReference type="PROSITE" id="PS50267">
    <property type="entry name" value="NA_NEUROTRAN_SYMP_3"/>
    <property type="match status" value="1"/>
</dbReference>
<evidence type="ECO:0000256" key="5">
    <source>
        <dbReference type="ARBA" id="ARBA00022847"/>
    </source>
</evidence>
<dbReference type="AlphaFoldDB" id="A0A0K0DZK3"/>
<evidence type="ECO:0000256" key="10">
    <source>
        <dbReference type="RuleBase" id="RU003732"/>
    </source>
</evidence>
<evidence type="ECO:0000256" key="9">
    <source>
        <dbReference type="PIRSR" id="PIRSR600175-1"/>
    </source>
</evidence>
<name>A0A0K0DZK3_STRER</name>
<comment type="subcellular location">
    <subcellularLocation>
        <location evidence="1">Membrane</location>
        <topology evidence="1">Multi-pass membrane protein</topology>
    </subcellularLocation>
</comment>
<comment type="similarity">
    <text evidence="2 10">Belongs to the sodium:neurotransmitter symporter (SNF) (TC 2.A.22) family.</text>
</comment>
<evidence type="ECO:0000256" key="7">
    <source>
        <dbReference type="ARBA" id="ARBA00023136"/>
    </source>
</evidence>
<feature type="binding site" evidence="9">
    <location>
        <position position="496"/>
    </location>
    <ligand>
        <name>Na(+)</name>
        <dbReference type="ChEBI" id="CHEBI:29101"/>
        <label>1</label>
    </ligand>
</feature>
<feature type="binding site" evidence="9">
    <location>
        <position position="107"/>
    </location>
    <ligand>
        <name>Na(+)</name>
        <dbReference type="ChEBI" id="CHEBI:29101"/>
        <label>1</label>
    </ligand>
</feature>
<dbReference type="STRING" id="6248.A0A0K0DZK3"/>
<feature type="transmembrane region" description="Helical" evidence="12">
    <location>
        <begin position="480"/>
        <end position="499"/>
    </location>
</feature>
<proteinExistence type="inferred from homology"/>
<evidence type="ECO:0000256" key="3">
    <source>
        <dbReference type="ARBA" id="ARBA00022448"/>
    </source>
</evidence>
<dbReference type="InterPro" id="IPR037272">
    <property type="entry name" value="SNS_sf"/>
</dbReference>
<keyword evidence="9" id="KW-0915">Sodium</keyword>
<feature type="transmembrane region" description="Helical" evidence="12">
    <location>
        <begin position="595"/>
        <end position="618"/>
    </location>
</feature>